<evidence type="ECO:0000313" key="2">
    <source>
        <dbReference type="Proteomes" id="UP000246099"/>
    </source>
</evidence>
<accession>A0ABM6WBW5</accession>
<sequence>MIFSSCRQNHMEHSIYGKWRVKFNSGPMAEARFHSNGTHDFYIDGKLFSSGKSTFRSDTLKAYDPICGGNGEYYGTYKVDFLGGDSIRFKVIDDSCRPRRFDMDGTVLHRIRKG</sequence>
<evidence type="ECO:0008006" key="3">
    <source>
        <dbReference type="Google" id="ProtNLM"/>
    </source>
</evidence>
<name>A0ABM6WBW5_9BACT</name>
<keyword evidence="2" id="KW-1185">Reference proteome</keyword>
<organism evidence="1 2">
    <name type="scientific">Chitinophaga alhagiae</name>
    <dbReference type="NCBI Taxonomy" id="2203219"/>
    <lineage>
        <taxon>Bacteria</taxon>
        <taxon>Pseudomonadati</taxon>
        <taxon>Bacteroidota</taxon>
        <taxon>Chitinophagia</taxon>
        <taxon>Chitinophagales</taxon>
        <taxon>Chitinophagaceae</taxon>
        <taxon>Chitinophaga</taxon>
    </lineage>
</organism>
<protein>
    <recommendedName>
        <fullName evidence="3">Lipocalin-like domain-containing protein</fullName>
    </recommendedName>
</protein>
<dbReference type="EMBL" id="CP029600">
    <property type="protein sequence ID" value="AWO01359.1"/>
    <property type="molecule type" value="Genomic_DNA"/>
</dbReference>
<proteinExistence type="predicted"/>
<evidence type="ECO:0000313" key="1">
    <source>
        <dbReference type="EMBL" id="AWO01359.1"/>
    </source>
</evidence>
<gene>
    <name evidence="1" type="ORF">DLD77_06470</name>
</gene>
<reference evidence="1 2" key="1">
    <citation type="submission" date="2018-05" db="EMBL/GenBank/DDBJ databases">
        <title>Chitinophaga sp. nov., isolated from rhizosphere soil of Alhagi.</title>
        <authorList>
            <person name="Liu Y."/>
        </authorList>
    </citation>
    <scope>NUCLEOTIDE SEQUENCE [LARGE SCALE GENOMIC DNA]</scope>
    <source>
        <strain evidence="1 2">T22</strain>
    </source>
</reference>
<dbReference type="Proteomes" id="UP000246099">
    <property type="component" value="Chromosome"/>
</dbReference>